<evidence type="ECO:0000313" key="6">
    <source>
        <dbReference type="Proteomes" id="UP000574276"/>
    </source>
</evidence>
<proteinExistence type="predicted"/>
<dbReference type="Proteomes" id="UP000574276">
    <property type="component" value="Unassembled WGS sequence"/>
</dbReference>
<keyword evidence="6" id="KW-1185">Reference proteome</keyword>
<organism evidence="5 6">
    <name type="scientific">Variimorphobacter saccharofermentans</name>
    <dbReference type="NCBI Taxonomy" id="2755051"/>
    <lineage>
        <taxon>Bacteria</taxon>
        <taxon>Bacillati</taxon>
        <taxon>Bacillota</taxon>
        <taxon>Clostridia</taxon>
        <taxon>Lachnospirales</taxon>
        <taxon>Lachnospiraceae</taxon>
        <taxon>Variimorphobacter</taxon>
    </lineage>
</organism>
<evidence type="ECO:0000313" key="5">
    <source>
        <dbReference type="EMBL" id="MBB2183247.1"/>
    </source>
</evidence>
<sequence>MITYRDKEYRCAVELTIELIGGKWKAILLWELSKKTLRFNELVRLFPNITRKMLTQQLKEMERDGLVLRKEYNQIPPKVEYSLTNFGKSFMPIILAMNQWGVDYVAGNIKE</sequence>
<dbReference type="Gene3D" id="1.10.10.10">
    <property type="entry name" value="Winged helix-like DNA-binding domain superfamily/Winged helix DNA-binding domain"/>
    <property type="match status" value="1"/>
</dbReference>
<evidence type="ECO:0000256" key="2">
    <source>
        <dbReference type="ARBA" id="ARBA00023125"/>
    </source>
</evidence>
<gene>
    <name evidence="5" type="ORF">H0486_10185</name>
</gene>
<dbReference type="PANTHER" id="PTHR33204">
    <property type="entry name" value="TRANSCRIPTIONAL REGULATOR, MARR FAMILY"/>
    <property type="match status" value="1"/>
</dbReference>
<dbReference type="AlphaFoldDB" id="A0A839K1F3"/>
<evidence type="ECO:0000256" key="1">
    <source>
        <dbReference type="ARBA" id="ARBA00023015"/>
    </source>
</evidence>
<keyword evidence="1" id="KW-0805">Transcription regulation</keyword>
<accession>A0A839K1F3</accession>
<evidence type="ECO:0000259" key="4">
    <source>
        <dbReference type="PROSITE" id="PS51118"/>
    </source>
</evidence>
<dbReference type="InterPro" id="IPR002577">
    <property type="entry name" value="HTH_HxlR"/>
</dbReference>
<evidence type="ECO:0000256" key="3">
    <source>
        <dbReference type="ARBA" id="ARBA00023163"/>
    </source>
</evidence>
<dbReference type="SUPFAM" id="SSF46785">
    <property type="entry name" value="Winged helix' DNA-binding domain"/>
    <property type="match status" value="1"/>
</dbReference>
<comment type="caution">
    <text evidence="5">The sequence shown here is derived from an EMBL/GenBank/DDBJ whole genome shotgun (WGS) entry which is preliminary data.</text>
</comment>
<dbReference type="Pfam" id="PF01638">
    <property type="entry name" value="HxlR"/>
    <property type="match status" value="1"/>
</dbReference>
<protein>
    <submittedName>
        <fullName evidence="5">Helix-turn-helix transcriptional regulator</fullName>
    </submittedName>
</protein>
<dbReference type="InterPro" id="IPR036388">
    <property type="entry name" value="WH-like_DNA-bd_sf"/>
</dbReference>
<dbReference type="InterPro" id="IPR036390">
    <property type="entry name" value="WH_DNA-bd_sf"/>
</dbReference>
<dbReference type="GO" id="GO:0003677">
    <property type="term" value="F:DNA binding"/>
    <property type="evidence" value="ECO:0007669"/>
    <property type="project" value="UniProtKB-KW"/>
</dbReference>
<dbReference type="EMBL" id="JACEGA010000001">
    <property type="protein sequence ID" value="MBB2183247.1"/>
    <property type="molecule type" value="Genomic_DNA"/>
</dbReference>
<dbReference type="PANTHER" id="PTHR33204:SF29">
    <property type="entry name" value="TRANSCRIPTIONAL REGULATOR"/>
    <property type="match status" value="1"/>
</dbReference>
<reference evidence="5 6" key="1">
    <citation type="submission" date="2020-07" db="EMBL/GenBank/DDBJ databases">
        <title>Characterization and genome sequencing of isolate MD1, a novel member within the family Lachnospiraceae.</title>
        <authorList>
            <person name="Rettenmaier R."/>
            <person name="Di Bello L."/>
            <person name="Zinser C."/>
            <person name="Scheitz K."/>
            <person name="Liebl W."/>
            <person name="Zverlov V."/>
        </authorList>
    </citation>
    <scope>NUCLEOTIDE SEQUENCE [LARGE SCALE GENOMIC DNA]</scope>
    <source>
        <strain evidence="5 6">MD1</strain>
    </source>
</reference>
<keyword evidence="3" id="KW-0804">Transcription</keyword>
<dbReference type="PROSITE" id="PS51118">
    <property type="entry name" value="HTH_HXLR"/>
    <property type="match status" value="1"/>
</dbReference>
<feature type="domain" description="HTH hxlR-type" evidence="4">
    <location>
        <begin position="11"/>
        <end position="109"/>
    </location>
</feature>
<dbReference type="RefSeq" id="WP_228352923.1">
    <property type="nucleotide sequence ID" value="NZ_JACEGA010000001.1"/>
</dbReference>
<keyword evidence="2" id="KW-0238">DNA-binding</keyword>
<name>A0A839K1F3_9FIRM</name>